<dbReference type="AlphaFoldDB" id="A0A6J5YTH3"/>
<accession>A0A6J5YTH3</accession>
<dbReference type="GO" id="GO:0051536">
    <property type="term" value="F:iron-sulfur cluster binding"/>
    <property type="evidence" value="ECO:0007669"/>
    <property type="project" value="InterPro"/>
</dbReference>
<gene>
    <name evidence="2" type="ORF">UFOPK4080_00379</name>
</gene>
<sequence length="87" mass="9419">MSTAADREVTFTFNGESFKGVEGQSIAAALMATGVRELRKTRFDEEPRLIFCGIGICFDCVVVVDGVANQRACLVEITDGAKIESQK</sequence>
<protein>
    <submittedName>
        <fullName evidence="2">Unannotated protein</fullName>
    </submittedName>
</protein>
<reference evidence="2" key="1">
    <citation type="submission" date="2020-05" db="EMBL/GenBank/DDBJ databases">
        <authorList>
            <person name="Chiriac C."/>
            <person name="Salcher M."/>
            <person name="Ghai R."/>
            <person name="Kavagutti S V."/>
        </authorList>
    </citation>
    <scope>NUCLEOTIDE SEQUENCE</scope>
</reference>
<organism evidence="2">
    <name type="scientific">freshwater metagenome</name>
    <dbReference type="NCBI Taxonomy" id="449393"/>
    <lineage>
        <taxon>unclassified sequences</taxon>
        <taxon>metagenomes</taxon>
        <taxon>ecological metagenomes</taxon>
    </lineage>
</organism>
<dbReference type="Pfam" id="PF13510">
    <property type="entry name" value="Fer2_4"/>
    <property type="match status" value="1"/>
</dbReference>
<dbReference type="GO" id="GO:0016491">
    <property type="term" value="F:oxidoreductase activity"/>
    <property type="evidence" value="ECO:0007669"/>
    <property type="project" value="UniProtKB-KW"/>
</dbReference>
<dbReference type="EMBL" id="CAESAG010000039">
    <property type="protein sequence ID" value="CAB4333571.1"/>
    <property type="molecule type" value="Genomic_DNA"/>
</dbReference>
<proteinExistence type="predicted"/>
<dbReference type="SUPFAM" id="SSF54292">
    <property type="entry name" value="2Fe-2S ferredoxin-like"/>
    <property type="match status" value="1"/>
</dbReference>
<dbReference type="Gene3D" id="3.10.20.440">
    <property type="entry name" value="2Fe-2S iron-sulphur cluster binding domain, sarcosine oxidase, alpha subunit, N-terminal domain"/>
    <property type="match status" value="1"/>
</dbReference>
<keyword evidence="1" id="KW-0560">Oxidoreductase</keyword>
<evidence type="ECO:0000256" key="1">
    <source>
        <dbReference type="ARBA" id="ARBA00023002"/>
    </source>
</evidence>
<dbReference type="InterPro" id="IPR042204">
    <property type="entry name" value="2Fe-2S-bd_N"/>
</dbReference>
<dbReference type="InterPro" id="IPR036010">
    <property type="entry name" value="2Fe-2S_ferredoxin-like_sf"/>
</dbReference>
<name>A0A6J5YTH3_9ZZZZ</name>
<evidence type="ECO:0000313" key="2">
    <source>
        <dbReference type="EMBL" id="CAB4333571.1"/>
    </source>
</evidence>